<dbReference type="SUPFAM" id="SSF53756">
    <property type="entry name" value="UDP-Glycosyltransferase/glycogen phosphorylase"/>
    <property type="match status" value="1"/>
</dbReference>
<dbReference type="InterPro" id="IPR050194">
    <property type="entry name" value="Glycosyltransferase_grp1"/>
</dbReference>
<feature type="domain" description="Glycosyl transferase family 1" evidence="1">
    <location>
        <begin position="187"/>
        <end position="355"/>
    </location>
</feature>
<organism evidence="2 3">
    <name type="scientific">Eubacterium cellulosolvens (strain ATCC 43171 / JCM 9499 / 6)</name>
    <name type="common">Cillobacterium cellulosolvens</name>
    <dbReference type="NCBI Taxonomy" id="633697"/>
    <lineage>
        <taxon>Bacteria</taxon>
        <taxon>Bacillati</taxon>
        <taxon>Bacillota</taxon>
        <taxon>Clostridia</taxon>
        <taxon>Eubacteriales</taxon>
        <taxon>Eubacteriaceae</taxon>
        <taxon>Eubacterium</taxon>
    </lineage>
</organism>
<dbReference type="OrthoDB" id="9807097at2"/>
<evidence type="ECO:0000313" key="2">
    <source>
        <dbReference type="EMBL" id="EIM57245.1"/>
    </source>
</evidence>
<keyword evidence="2" id="KW-0808">Transferase</keyword>
<proteinExistence type="predicted"/>
<dbReference type="GO" id="GO:0016758">
    <property type="term" value="F:hexosyltransferase activity"/>
    <property type="evidence" value="ECO:0007669"/>
    <property type="project" value="TreeGrafter"/>
</dbReference>
<keyword evidence="3" id="KW-1185">Reference proteome</keyword>
<dbReference type="EMBL" id="CM001487">
    <property type="protein sequence ID" value="EIM57245.1"/>
    <property type="molecule type" value="Genomic_DNA"/>
</dbReference>
<dbReference type="Pfam" id="PF00534">
    <property type="entry name" value="Glycos_transf_1"/>
    <property type="match status" value="1"/>
</dbReference>
<dbReference type="InterPro" id="IPR001296">
    <property type="entry name" value="Glyco_trans_1"/>
</dbReference>
<dbReference type="HOGENOM" id="CLU_715303_0_0_9"/>
<reference evidence="2 3" key="2">
    <citation type="submission" date="2012-02" db="EMBL/GenBank/DDBJ databases">
        <title>Improved High-Quality Draft sequence of Eubacterium cellulosolvens 6.</title>
        <authorList>
            <consortium name="US DOE Joint Genome Institute"/>
            <person name="Lucas S."/>
            <person name="Han J."/>
            <person name="Lapidus A."/>
            <person name="Cheng J.-F."/>
            <person name="Goodwin L."/>
            <person name="Pitluck S."/>
            <person name="Peters L."/>
            <person name="Mikhailova N."/>
            <person name="Gu W."/>
            <person name="Detter J.C."/>
            <person name="Han C."/>
            <person name="Tapia R."/>
            <person name="Land M."/>
            <person name="Hauser L."/>
            <person name="Kyrpides N."/>
            <person name="Ivanova N."/>
            <person name="Pagani I."/>
            <person name="Johnson E."/>
            <person name="Mukhopadhyay B."/>
            <person name="Anderson I."/>
            <person name="Woyke T."/>
        </authorList>
    </citation>
    <scope>NUCLEOTIDE SEQUENCE [LARGE SCALE GENOMIC DNA]</scope>
    <source>
        <strain evidence="2 3">6</strain>
    </source>
</reference>
<protein>
    <submittedName>
        <fullName evidence="2">Glycosyltransferase</fullName>
    </submittedName>
</protein>
<dbReference type="STRING" id="633697.EubceDRAFT1_1447"/>
<name>I5ATX2_EUBC6</name>
<gene>
    <name evidence="2" type="ORF">EubceDRAFT1_1447</name>
</gene>
<dbReference type="Proteomes" id="UP000005753">
    <property type="component" value="Chromosome"/>
</dbReference>
<dbReference type="CDD" id="cd03801">
    <property type="entry name" value="GT4_PimA-like"/>
    <property type="match status" value="1"/>
</dbReference>
<dbReference type="AlphaFoldDB" id="I5ATX2"/>
<evidence type="ECO:0000259" key="1">
    <source>
        <dbReference type="Pfam" id="PF00534"/>
    </source>
</evidence>
<dbReference type="eggNOG" id="COG0438">
    <property type="taxonomic scope" value="Bacteria"/>
</dbReference>
<reference evidence="2 3" key="1">
    <citation type="submission" date="2010-08" db="EMBL/GenBank/DDBJ databases">
        <authorList>
            <consortium name="US DOE Joint Genome Institute (JGI-PGF)"/>
            <person name="Lucas S."/>
            <person name="Copeland A."/>
            <person name="Lapidus A."/>
            <person name="Cheng J.-F."/>
            <person name="Bruce D."/>
            <person name="Goodwin L."/>
            <person name="Pitluck S."/>
            <person name="Land M.L."/>
            <person name="Hauser L."/>
            <person name="Chang Y.-J."/>
            <person name="Anderson I.J."/>
            <person name="Johnson E."/>
            <person name="Mulhopadhyay B."/>
            <person name="Kyrpides N."/>
            <person name="Woyke T.J."/>
        </authorList>
    </citation>
    <scope>NUCLEOTIDE SEQUENCE [LARGE SCALE GENOMIC DNA]</scope>
    <source>
        <strain evidence="2 3">6</strain>
    </source>
</reference>
<dbReference type="Gene3D" id="3.40.50.2000">
    <property type="entry name" value="Glycogen Phosphorylase B"/>
    <property type="match status" value="2"/>
</dbReference>
<accession>I5ATX2</accession>
<sequence length="389" mass="45297">MKVLIVRPSANKMNLKTYNLQEVGLAKALVRRGHSCDVMYYGGNEKDHFETIRFDDDKHQIRILWIRGFSFLREGYYPTLKKYVKDYDIIQVGGYVGITSAWLNRKCREKTVNYQGPYYCKYNKKDNIRAAVFDRTLLKWQKPSKMIVGTKSRLATDYLQKKGISNVQTLGVGLDLDNLRAAASGEKNEFIEKLIRDRKGRYLLYMGRLEERRNILFLLRVFAEVCEKNQDVKFVIVGKGDQTYVDKCKKEADMLGISDRIIYKDSLEQKYVNQLYRVCDLFLLPTRYEIFGMVLLEAMYFGVPVVTTFNGGSSTVIEDGKTGIVIDQLDTGLWSRRILELLADSELRQEIIVRANRLIEEKYTWDALAEKFLSVYQSRLDMKNEKERG</sequence>
<dbReference type="PANTHER" id="PTHR45947:SF3">
    <property type="entry name" value="SULFOQUINOVOSYL TRANSFERASE SQD2"/>
    <property type="match status" value="1"/>
</dbReference>
<evidence type="ECO:0000313" key="3">
    <source>
        <dbReference type="Proteomes" id="UP000005753"/>
    </source>
</evidence>
<dbReference type="PANTHER" id="PTHR45947">
    <property type="entry name" value="SULFOQUINOVOSYL TRANSFERASE SQD2"/>
    <property type="match status" value="1"/>
</dbReference>